<evidence type="ECO:0000313" key="1">
    <source>
        <dbReference type="EMBL" id="GEU68067.1"/>
    </source>
</evidence>
<protein>
    <recommendedName>
        <fullName evidence="2">Reverse transcriptase domain-containing protein</fullName>
    </recommendedName>
</protein>
<dbReference type="EMBL" id="BKCJ010005680">
    <property type="protein sequence ID" value="GEU68067.1"/>
    <property type="molecule type" value="Genomic_DNA"/>
</dbReference>
<organism evidence="1">
    <name type="scientific">Tanacetum cinerariifolium</name>
    <name type="common">Dalmatian daisy</name>
    <name type="synonym">Chrysanthemum cinerariifolium</name>
    <dbReference type="NCBI Taxonomy" id="118510"/>
    <lineage>
        <taxon>Eukaryota</taxon>
        <taxon>Viridiplantae</taxon>
        <taxon>Streptophyta</taxon>
        <taxon>Embryophyta</taxon>
        <taxon>Tracheophyta</taxon>
        <taxon>Spermatophyta</taxon>
        <taxon>Magnoliopsida</taxon>
        <taxon>eudicotyledons</taxon>
        <taxon>Gunneridae</taxon>
        <taxon>Pentapetalae</taxon>
        <taxon>asterids</taxon>
        <taxon>campanulids</taxon>
        <taxon>Asterales</taxon>
        <taxon>Asteraceae</taxon>
        <taxon>Asteroideae</taxon>
        <taxon>Anthemideae</taxon>
        <taxon>Anthemidinae</taxon>
        <taxon>Tanacetum</taxon>
    </lineage>
</organism>
<name>A0A6L2M4E3_TANCI</name>
<comment type="caution">
    <text evidence="1">The sequence shown here is derived from an EMBL/GenBank/DDBJ whole genome shotgun (WGS) entry which is preliminary data.</text>
</comment>
<dbReference type="AlphaFoldDB" id="A0A6L2M4E3"/>
<accession>A0A6L2M4E3</accession>
<proteinExistence type="predicted"/>
<sequence length="376" mass="42417">MSHNFNKAFFTGLLTSVCPTFINNHSLKEESLGLSTIFLDRSKNQSEGPYDRIFTTPFRIPTVPNQNITLAISYLTKRKLGNDKPPLYAFSFIIEVGFKAGAHGVLGRRCRRDMVQDGVRELPWDERGIVGLLAGKIPACCDDDDDYNSAITPNEPIDSLSMGDEYLNTIQSCSDEDVPEKIFLNPLFKEEIIPMKIDQHHFNAESDLIESLLNHDSSIIPSSLKIDSLFGEFAGELTLLKSISLRIDETDCDLEGDIRLIERLLYDNSSPHPPEEFVSENYDADIESFSPSPIPIEDSDSFMKKIDLTFSPDDPMPPAIKEDDDDSERDILIYEELLDNHSLSLPVIESYYFDIPSFSRPSTNPPDDNIEYQNDG</sequence>
<reference evidence="1" key="1">
    <citation type="journal article" date="2019" name="Sci. Rep.">
        <title>Draft genome of Tanacetum cinerariifolium, the natural source of mosquito coil.</title>
        <authorList>
            <person name="Yamashiro T."/>
            <person name="Shiraishi A."/>
            <person name="Satake H."/>
            <person name="Nakayama K."/>
        </authorList>
    </citation>
    <scope>NUCLEOTIDE SEQUENCE</scope>
</reference>
<gene>
    <name evidence="1" type="ORF">Tci_040045</name>
</gene>
<evidence type="ECO:0008006" key="2">
    <source>
        <dbReference type="Google" id="ProtNLM"/>
    </source>
</evidence>